<dbReference type="HAMAP" id="MF_00787">
    <property type="entry name" value="CbiD"/>
    <property type="match status" value="1"/>
</dbReference>
<dbReference type="EMBL" id="JAJEPS010000003">
    <property type="protein sequence ID" value="MCC2125488.1"/>
    <property type="molecule type" value="Genomic_DNA"/>
</dbReference>
<evidence type="ECO:0000313" key="7">
    <source>
        <dbReference type="Proteomes" id="UP001198220"/>
    </source>
</evidence>
<reference evidence="6 7" key="1">
    <citation type="submission" date="2021-10" db="EMBL/GenBank/DDBJ databases">
        <title>Anaerobic single-cell dispensing facilitates the cultivation of human gut bacteria.</title>
        <authorList>
            <person name="Afrizal A."/>
        </authorList>
    </citation>
    <scope>NUCLEOTIDE SEQUENCE [LARGE SCALE GENOMIC DNA]</scope>
    <source>
        <strain evidence="6 7">CLA-AA-H276</strain>
    </source>
</reference>
<dbReference type="SUPFAM" id="SSF111342">
    <property type="entry name" value="CbiD-like"/>
    <property type="match status" value="1"/>
</dbReference>
<comment type="function">
    <text evidence="5">Catalyzes the methylation of C-1 in cobalt-precorrin-5B to form cobalt-precorrin-6A.</text>
</comment>
<dbReference type="GO" id="GO:0008168">
    <property type="term" value="F:methyltransferase activity"/>
    <property type="evidence" value="ECO:0007669"/>
    <property type="project" value="UniProtKB-UniRule"/>
</dbReference>
<keyword evidence="1 5" id="KW-0169">Cobalamin biosynthesis</keyword>
<dbReference type="PANTHER" id="PTHR35863:SF1">
    <property type="entry name" value="COBALT-PRECORRIN-5B C(1)-METHYLTRANSFERASE"/>
    <property type="match status" value="1"/>
</dbReference>
<evidence type="ECO:0000256" key="3">
    <source>
        <dbReference type="ARBA" id="ARBA00022679"/>
    </source>
</evidence>
<dbReference type="RefSeq" id="WP_118769320.1">
    <property type="nucleotide sequence ID" value="NZ_JAJEPS010000003.1"/>
</dbReference>
<organism evidence="6 7">
    <name type="scientific">Hominiventricola filiformis</name>
    <dbReference type="NCBI Taxonomy" id="2885352"/>
    <lineage>
        <taxon>Bacteria</taxon>
        <taxon>Bacillati</taxon>
        <taxon>Bacillota</taxon>
        <taxon>Clostridia</taxon>
        <taxon>Lachnospirales</taxon>
        <taxon>Lachnospiraceae</taxon>
        <taxon>Hominiventricola</taxon>
    </lineage>
</organism>
<dbReference type="EC" id="2.1.1.195" evidence="5"/>
<accession>A0AAE3A6V3</accession>
<dbReference type="Pfam" id="PF01888">
    <property type="entry name" value="CbiD"/>
    <property type="match status" value="1"/>
</dbReference>
<evidence type="ECO:0000256" key="1">
    <source>
        <dbReference type="ARBA" id="ARBA00022573"/>
    </source>
</evidence>
<dbReference type="Gene3D" id="3.30.2110.10">
    <property type="entry name" value="CbiD-like"/>
    <property type="match status" value="1"/>
</dbReference>
<comment type="catalytic activity">
    <reaction evidence="5">
        <text>Co-precorrin-5B + S-adenosyl-L-methionine = Co-precorrin-6A + S-adenosyl-L-homocysteine</text>
        <dbReference type="Rhea" id="RHEA:26285"/>
        <dbReference type="ChEBI" id="CHEBI:57856"/>
        <dbReference type="ChEBI" id="CHEBI:59789"/>
        <dbReference type="ChEBI" id="CHEBI:60063"/>
        <dbReference type="ChEBI" id="CHEBI:60064"/>
        <dbReference type="EC" id="2.1.1.195"/>
    </reaction>
</comment>
<keyword evidence="2 5" id="KW-0489">Methyltransferase</keyword>
<evidence type="ECO:0000256" key="4">
    <source>
        <dbReference type="ARBA" id="ARBA00022691"/>
    </source>
</evidence>
<dbReference type="PIRSF" id="PIRSF026782">
    <property type="entry name" value="CbiD"/>
    <property type="match status" value="1"/>
</dbReference>
<keyword evidence="4 5" id="KW-0949">S-adenosyl-L-methionine</keyword>
<evidence type="ECO:0000313" key="6">
    <source>
        <dbReference type="EMBL" id="MCC2125488.1"/>
    </source>
</evidence>
<evidence type="ECO:0000256" key="5">
    <source>
        <dbReference type="HAMAP-Rule" id="MF_00787"/>
    </source>
</evidence>
<keyword evidence="7" id="KW-1185">Reference proteome</keyword>
<proteinExistence type="inferred from homology"/>
<gene>
    <name evidence="5 6" type="primary">cbiD</name>
    <name evidence="6" type="ORF">LKD36_04765</name>
</gene>
<comment type="similarity">
    <text evidence="5">Belongs to the CbiD family.</text>
</comment>
<dbReference type="AlphaFoldDB" id="A0AAE3A6V3"/>
<name>A0AAE3A6V3_9FIRM</name>
<sequence>MEEYIYKNHKKLRYGYTTGSCAAAASKAAAAMLLSGKEISDVELMTPKGIALRLEVLEIHCTKTSVSCAIRKDGGDDPDVTNGILIYAEVTRIPADELEAGGERILIDGGRGVGRVTKPGLEQPVGAAAINKVPRQMIRENLEAVCEKYGWQGGLKAVISIPQGEELAAKTFNPRLGIVGGISVLGTSGIVEPMSEQALIETIRVEMRQKLANGMEYLLVVPGNYGIDFLEQYGHGLDLNDAVKCSNFVGEALDAAVEFGAKGVLLVGHIGKFVKLAGGIMNTHSHNADSRMELLTVHAALLGAPTELLQKMMECVTTDDALKYLKEAGLLKPVMDRIMERMEFYVNHRTQSSIELGVITFSNVFGILGQTSKVPDLVEKIGHQKGGQADS</sequence>
<dbReference type="NCBIfam" id="TIGR00312">
    <property type="entry name" value="cbiD"/>
    <property type="match status" value="1"/>
</dbReference>
<protein>
    <recommendedName>
        <fullName evidence="5">Cobalt-precorrin-5B C(1)-methyltransferase</fullName>
        <ecNumber evidence="5">2.1.1.195</ecNumber>
    </recommendedName>
    <alternativeName>
        <fullName evidence="5">Cobalt-precorrin-6A synthase</fullName>
    </alternativeName>
</protein>
<dbReference type="GO" id="GO:0032259">
    <property type="term" value="P:methylation"/>
    <property type="evidence" value="ECO:0007669"/>
    <property type="project" value="UniProtKB-KW"/>
</dbReference>
<evidence type="ECO:0000256" key="2">
    <source>
        <dbReference type="ARBA" id="ARBA00022603"/>
    </source>
</evidence>
<comment type="caution">
    <text evidence="6">The sequence shown here is derived from an EMBL/GenBank/DDBJ whole genome shotgun (WGS) entry which is preliminary data.</text>
</comment>
<dbReference type="InterPro" id="IPR002748">
    <property type="entry name" value="CbiD"/>
</dbReference>
<dbReference type="Proteomes" id="UP001198220">
    <property type="component" value="Unassembled WGS sequence"/>
</dbReference>
<dbReference type="InterPro" id="IPR036074">
    <property type="entry name" value="CbiD_sf"/>
</dbReference>
<comment type="pathway">
    <text evidence="5">Cofactor biosynthesis; adenosylcobalamin biosynthesis; cob(II)yrinate a,c-diamide from sirohydrochlorin (anaerobic route): step 6/10.</text>
</comment>
<dbReference type="PANTHER" id="PTHR35863">
    <property type="entry name" value="COBALT-PRECORRIN-5B C(1)-METHYLTRANSFERASE"/>
    <property type="match status" value="1"/>
</dbReference>
<dbReference type="GO" id="GO:0019251">
    <property type="term" value="P:anaerobic cobalamin biosynthetic process"/>
    <property type="evidence" value="ECO:0007669"/>
    <property type="project" value="UniProtKB-UniRule"/>
</dbReference>
<keyword evidence="3 5" id="KW-0808">Transferase</keyword>